<reference evidence="1 2" key="1">
    <citation type="submission" date="2018-01" db="EMBL/GenBank/DDBJ databases">
        <title>Genome characterization of the sugarcane-associated fungus Trichoderma ghanense CCMA-1212 and their application in lignocelulose bioconversion.</title>
        <authorList>
            <person name="Steindorff A.S."/>
            <person name="Mendes T.D."/>
            <person name="Vilela E.S.D."/>
            <person name="Rodrigues D.S."/>
            <person name="Formighieri E.F."/>
            <person name="Melo I.S."/>
            <person name="Favaro L.C.L."/>
        </authorList>
    </citation>
    <scope>NUCLEOTIDE SEQUENCE [LARGE SCALE GENOMIC DNA]</scope>
    <source>
        <strain evidence="1 2">CCMA-1212</strain>
    </source>
</reference>
<protein>
    <submittedName>
        <fullName evidence="1">Uncharacterized protein</fullName>
    </submittedName>
</protein>
<evidence type="ECO:0000313" key="2">
    <source>
        <dbReference type="Proteomes" id="UP001642720"/>
    </source>
</evidence>
<dbReference type="Proteomes" id="UP001642720">
    <property type="component" value="Unassembled WGS sequence"/>
</dbReference>
<evidence type="ECO:0000313" key="1">
    <source>
        <dbReference type="EMBL" id="TFB02359.1"/>
    </source>
</evidence>
<feature type="non-terminal residue" evidence="1">
    <location>
        <position position="1"/>
    </location>
</feature>
<accession>A0ABY2H309</accession>
<gene>
    <name evidence="1" type="ORF">CCMA1212_006086</name>
</gene>
<dbReference type="GeneID" id="300577777"/>
<sequence length="116" mass="13145">KGGRFFHRVPWLPGGKADKPFNWQRQAARDDGGQLFIECFPGARPCPAITLNPSAVWFGRHVLLGHSDSFERESILPPWALVHCRENPSGPVDWTGDDCLAWTERRYNSRRVAFVG</sequence>
<proteinExistence type="predicted"/>
<keyword evidence="2" id="KW-1185">Reference proteome</keyword>
<comment type="caution">
    <text evidence="1">The sequence shown here is derived from an EMBL/GenBank/DDBJ whole genome shotgun (WGS) entry which is preliminary data.</text>
</comment>
<name>A0ABY2H309_9HYPO</name>
<dbReference type="RefSeq" id="XP_073558560.1">
    <property type="nucleotide sequence ID" value="XM_073703327.1"/>
</dbReference>
<dbReference type="EMBL" id="PPTA01000007">
    <property type="protein sequence ID" value="TFB02359.1"/>
    <property type="molecule type" value="Genomic_DNA"/>
</dbReference>
<organism evidence="1 2">
    <name type="scientific">Trichoderma ghanense</name>
    <dbReference type="NCBI Taxonomy" id="65468"/>
    <lineage>
        <taxon>Eukaryota</taxon>
        <taxon>Fungi</taxon>
        <taxon>Dikarya</taxon>
        <taxon>Ascomycota</taxon>
        <taxon>Pezizomycotina</taxon>
        <taxon>Sordariomycetes</taxon>
        <taxon>Hypocreomycetidae</taxon>
        <taxon>Hypocreales</taxon>
        <taxon>Hypocreaceae</taxon>
        <taxon>Trichoderma</taxon>
    </lineage>
</organism>